<name>A0ABP0CCE6_9PEZI</name>
<dbReference type="SUPFAM" id="SSF51905">
    <property type="entry name" value="FAD/NAD(P)-binding domain"/>
    <property type="match status" value="1"/>
</dbReference>
<evidence type="ECO:0000256" key="3">
    <source>
        <dbReference type="ARBA" id="ARBA00022827"/>
    </source>
</evidence>
<comment type="cofactor">
    <cofactor evidence="1">
        <name>FAD</name>
        <dbReference type="ChEBI" id="CHEBI:57692"/>
    </cofactor>
</comment>
<dbReference type="PRINTS" id="PR00420">
    <property type="entry name" value="RNGMNOXGNASE"/>
</dbReference>
<dbReference type="EMBL" id="CAWUHC010000074">
    <property type="protein sequence ID" value="CAK7228831.1"/>
    <property type="molecule type" value="Genomic_DNA"/>
</dbReference>
<evidence type="ECO:0000313" key="6">
    <source>
        <dbReference type="EMBL" id="CAK7228831.1"/>
    </source>
</evidence>
<organism evidence="6 7">
    <name type="scientific">Sporothrix bragantina</name>
    <dbReference type="NCBI Taxonomy" id="671064"/>
    <lineage>
        <taxon>Eukaryota</taxon>
        <taxon>Fungi</taxon>
        <taxon>Dikarya</taxon>
        <taxon>Ascomycota</taxon>
        <taxon>Pezizomycotina</taxon>
        <taxon>Sordariomycetes</taxon>
        <taxon>Sordariomycetidae</taxon>
        <taxon>Ophiostomatales</taxon>
        <taxon>Ophiostomataceae</taxon>
        <taxon>Sporothrix</taxon>
    </lineage>
</organism>
<gene>
    <name evidence="6" type="ORF">SBRCBS47491_007044</name>
</gene>
<evidence type="ECO:0000256" key="2">
    <source>
        <dbReference type="ARBA" id="ARBA00022630"/>
    </source>
</evidence>
<keyword evidence="3" id="KW-0274">FAD</keyword>
<keyword evidence="4" id="KW-0560">Oxidoreductase</keyword>
<dbReference type="Pfam" id="PF13450">
    <property type="entry name" value="NAD_binding_8"/>
    <property type="match status" value="1"/>
</dbReference>
<proteinExistence type="predicted"/>
<reference evidence="6 7" key="1">
    <citation type="submission" date="2024-01" db="EMBL/GenBank/DDBJ databases">
        <authorList>
            <person name="Allen C."/>
            <person name="Tagirdzhanova G."/>
        </authorList>
    </citation>
    <scope>NUCLEOTIDE SEQUENCE [LARGE SCALE GENOMIC DNA]</scope>
</reference>
<keyword evidence="5" id="KW-0503">Monooxygenase</keyword>
<keyword evidence="7" id="KW-1185">Reference proteome</keyword>
<dbReference type="PANTHER" id="PTHR47178:SF5">
    <property type="entry name" value="FAD-BINDING DOMAIN-CONTAINING PROTEIN"/>
    <property type="match status" value="1"/>
</dbReference>
<dbReference type="Gene3D" id="3.50.50.60">
    <property type="entry name" value="FAD/NAD(P)-binding domain"/>
    <property type="match status" value="2"/>
</dbReference>
<dbReference type="PANTHER" id="PTHR47178">
    <property type="entry name" value="MONOOXYGENASE, FAD-BINDING"/>
    <property type="match status" value="1"/>
</dbReference>
<evidence type="ECO:0008006" key="8">
    <source>
        <dbReference type="Google" id="ProtNLM"/>
    </source>
</evidence>
<protein>
    <recommendedName>
        <fullName evidence="8">FAD-binding domain-containing protein</fullName>
    </recommendedName>
</protein>
<evidence type="ECO:0000256" key="4">
    <source>
        <dbReference type="ARBA" id="ARBA00023002"/>
    </source>
</evidence>
<dbReference type="Proteomes" id="UP001642406">
    <property type="component" value="Unassembled WGS sequence"/>
</dbReference>
<dbReference type="InterPro" id="IPR036188">
    <property type="entry name" value="FAD/NAD-bd_sf"/>
</dbReference>
<comment type="caution">
    <text evidence="6">The sequence shown here is derived from an EMBL/GenBank/DDBJ whole genome shotgun (WGS) entry which is preliminary data.</text>
</comment>
<evidence type="ECO:0000256" key="1">
    <source>
        <dbReference type="ARBA" id="ARBA00001974"/>
    </source>
</evidence>
<keyword evidence="2" id="KW-0285">Flavoprotein</keyword>
<accession>A0ABP0CCE6</accession>
<evidence type="ECO:0000313" key="7">
    <source>
        <dbReference type="Proteomes" id="UP001642406"/>
    </source>
</evidence>
<evidence type="ECO:0000256" key="5">
    <source>
        <dbReference type="ARBA" id="ARBA00023033"/>
    </source>
</evidence>
<sequence length="364" mass="39669">MSDTGFKVIVVGGGMAGLLLGNGLQRHGIDFTLFEADPEVSERDGFQIRLGAPAIAGFNACLDDESRKSLYPKFGHSGGVVSSAPILYDSRLRVLLDLTKFPAYTKSAPITRVALRDHLSAPLSQAGHIKYSHKFTNYKCVKDDAGKTKVKVFFTDGSEDVCDLLVSAEGAWSKTNRQIGLNNITHLTSHWNLAAKCSIDTDRLARLTPEFERGPIAVSHDGLFFFFSASEGTLEAGNEHVWLLGDAIHAMTPGRGMGGNQAMCDTADILPRIVQLAEKSKTQKLEDRDYQVAVAAYEKEMFPRAFDWVRKSGGTDDKSSVDASSLFGRVTLFIMARLLDAAYAYGTACKVLGYGPRDDAPELM</sequence>